<protein>
    <submittedName>
        <fullName evidence="2">Uncharacterized protein</fullName>
    </submittedName>
</protein>
<dbReference type="EMBL" id="JAIVFG010000060">
    <property type="protein sequence ID" value="MDB0573660.1"/>
    <property type="molecule type" value="Genomic_DNA"/>
</dbReference>
<sequence>MAYNINPIYPPTQDVQVGDIYAYRTDQTGTYGNLFRAIKLDYVPMLAELEAHYRDRPIFPETTAAPAVVSMRRPHGKRSAQARSWKPGRRHLPSGARERWKPVRGETPQRA</sequence>
<proteinExistence type="predicted"/>
<feature type="compositionally biased region" description="Basic residues" evidence="1">
    <location>
        <begin position="72"/>
        <end position="92"/>
    </location>
</feature>
<gene>
    <name evidence="2" type="ORF">LBW59_23200</name>
</gene>
<dbReference type="AlphaFoldDB" id="A0AAW5ZWV2"/>
<feature type="compositionally biased region" description="Basic and acidic residues" evidence="1">
    <location>
        <begin position="96"/>
        <end position="111"/>
    </location>
</feature>
<feature type="region of interest" description="Disordered" evidence="1">
    <location>
        <begin position="69"/>
        <end position="111"/>
    </location>
</feature>
<name>A0AAW5ZWV2_RALSL</name>
<comment type="caution">
    <text evidence="2">The sequence shown here is derived from an EMBL/GenBank/DDBJ whole genome shotgun (WGS) entry which is preliminary data.</text>
</comment>
<reference evidence="2" key="1">
    <citation type="submission" date="2021-09" db="EMBL/GenBank/DDBJ databases">
        <title>Genomic analysis of Ralstonia spp.</title>
        <authorList>
            <person name="Aburjaile F."/>
            <person name="Ariute J.C."/>
            <person name="Pais A.K.L."/>
            <person name="Albuquerque G.M.R."/>
            <person name="Silva A.M.F."/>
            <person name="Brenig B."/>
            <person name="Azevedo V."/>
            <person name="Matiuzzi M."/>
            <person name="Ramos R."/>
            <person name="Goes-Neto A."/>
            <person name="Soares S."/>
            <person name="Iseppon A.M.B."/>
            <person name="Souza E."/>
            <person name="Gama M."/>
        </authorList>
    </citation>
    <scope>NUCLEOTIDE SEQUENCE</scope>
    <source>
        <strain evidence="2">CCRMRs91</strain>
    </source>
</reference>
<organism evidence="2 3">
    <name type="scientific">Ralstonia solanacearum</name>
    <name type="common">Pseudomonas solanacearum</name>
    <dbReference type="NCBI Taxonomy" id="305"/>
    <lineage>
        <taxon>Bacteria</taxon>
        <taxon>Pseudomonadati</taxon>
        <taxon>Pseudomonadota</taxon>
        <taxon>Betaproteobacteria</taxon>
        <taxon>Burkholderiales</taxon>
        <taxon>Burkholderiaceae</taxon>
        <taxon>Ralstonia</taxon>
        <taxon>Ralstonia solanacearum species complex</taxon>
    </lineage>
</organism>
<dbReference type="RefSeq" id="WP_271657277.1">
    <property type="nucleotide sequence ID" value="NZ_JAIVFG010000060.1"/>
</dbReference>
<evidence type="ECO:0000313" key="2">
    <source>
        <dbReference type="EMBL" id="MDB0573660.1"/>
    </source>
</evidence>
<evidence type="ECO:0000256" key="1">
    <source>
        <dbReference type="SAM" id="MobiDB-lite"/>
    </source>
</evidence>
<accession>A0AAW5ZWV2</accession>
<evidence type="ECO:0000313" key="3">
    <source>
        <dbReference type="Proteomes" id="UP001144050"/>
    </source>
</evidence>
<dbReference type="Proteomes" id="UP001144050">
    <property type="component" value="Unassembled WGS sequence"/>
</dbReference>